<dbReference type="Gene3D" id="1.10.357.10">
    <property type="entry name" value="Tetracycline Repressor, domain 2"/>
    <property type="match status" value="1"/>
</dbReference>
<evidence type="ECO:0000313" key="2">
    <source>
        <dbReference type="Proteomes" id="UP000484988"/>
    </source>
</evidence>
<protein>
    <recommendedName>
        <fullName evidence="3">TetR family transcriptional regulator</fullName>
    </recommendedName>
</protein>
<dbReference type="SUPFAM" id="SSF48498">
    <property type="entry name" value="Tetracyclin repressor-like, C-terminal domain"/>
    <property type="match status" value="1"/>
</dbReference>
<dbReference type="RefSeq" id="WP_254076862.1">
    <property type="nucleotide sequence ID" value="NZ_BLLG01000012.1"/>
</dbReference>
<sequence length="61" mass="6387">MERLVAAAVADGDLRPDATVDDFLMLVLTAPTDQEPAVRSRWLALFLAGFTARAGQGQGGG</sequence>
<dbReference type="EMBL" id="BLLG01000012">
    <property type="protein sequence ID" value="GFH37794.1"/>
    <property type="molecule type" value="Genomic_DNA"/>
</dbReference>
<dbReference type="InterPro" id="IPR036271">
    <property type="entry name" value="Tet_transcr_reg_TetR-rel_C_sf"/>
</dbReference>
<reference evidence="1 2" key="1">
    <citation type="submission" date="2020-02" db="EMBL/GenBank/DDBJ databases">
        <title>Whole Genome Shotgun Sequence of Streptomyces sp. strain CWH03.</title>
        <authorList>
            <person name="Dohra H."/>
            <person name="Kodani S."/>
            <person name="Yamamura H."/>
        </authorList>
    </citation>
    <scope>NUCLEOTIDE SEQUENCE [LARGE SCALE GENOMIC DNA]</scope>
    <source>
        <strain evidence="1 2">CWH03</strain>
    </source>
</reference>
<evidence type="ECO:0008006" key="3">
    <source>
        <dbReference type="Google" id="ProtNLM"/>
    </source>
</evidence>
<keyword evidence="2" id="KW-1185">Reference proteome</keyword>
<dbReference type="Proteomes" id="UP000484988">
    <property type="component" value="Unassembled WGS sequence"/>
</dbReference>
<proteinExistence type="predicted"/>
<gene>
    <name evidence="1" type="ORF">SCWH03_40340</name>
</gene>
<organism evidence="1 2">
    <name type="scientific">Streptomyces pacificus</name>
    <dbReference type="NCBI Taxonomy" id="2705029"/>
    <lineage>
        <taxon>Bacteria</taxon>
        <taxon>Bacillati</taxon>
        <taxon>Actinomycetota</taxon>
        <taxon>Actinomycetes</taxon>
        <taxon>Kitasatosporales</taxon>
        <taxon>Streptomycetaceae</taxon>
        <taxon>Streptomyces</taxon>
    </lineage>
</organism>
<dbReference type="AlphaFoldDB" id="A0A6A0B0M0"/>
<accession>A0A6A0B0M0</accession>
<comment type="caution">
    <text evidence="1">The sequence shown here is derived from an EMBL/GenBank/DDBJ whole genome shotgun (WGS) entry which is preliminary data.</text>
</comment>
<name>A0A6A0B0M0_9ACTN</name>
<evidence type="ECO:0000313" key="1">
    <source>
        <dbReference type="EMBL" id="GFH37794.1"/>
    </source>
</evidence>